<keyword evidence="2" id="KW-1185">Reference proteome</keyword>
<dbReference type="EMBL" id="SZYD01000010">
    <property type="protein sequence ID" value="KAD4982292.1"/>
    <property type="molecule type" value="Genomic_DNA"/>
</dbReference>
<dbReference type="OrthoDB" id="695246at2759"/>
<reference evidence="1 2" key="1">
    <citation type="submission" date="2019-05" db="EMBL/GenBank/DDBJ databases">
        <title>Mikania micrantha, genome provides insights into the molecular mechanism of rapid growth.</title>
        <authorList>
            <person name="Liu B."/>
        </authorList>
    </citation>
    <scope>NUCLEOTIDE SEQUENCE [LARGE SCALE GENOMIC DNA]</scope>
    <source>
        <strain evidence="1">NLD-2019</strain>
        <tissue evidence="1">Leaf</tissue>
    </source>
</reference>
<organism evidence="1 2">
    <name type="scientific">Mikania micrantha</name>
    <name type="common">bitter vine</name>
    <dbReference type="NCBI Taxonomy" id="192012"/>
    <lineage>
        <taxon>Eukaryota</taxon>
        <taxon>Viridiplantae</taxon>
        <taxon>Streptophyta</taxon>
        <taxon>Embryophyta</taxon>
        <taxon>Tracheophyta</taxon>
        <taxon>Spermatophyta</taxon>
        <taxon>Magnoliopsida</taxon>
        <taxon>eudicotyledons</taxon>
        <taxon>Gunneridae</taxon>
        <taxon>Pentapetalae</taxon>
        <taxon>asterids</taxon>
        <taxon>campanulids</taxon>
        <taxon>Asterales</taxon>
        <taxon>Asteraceae</taxon>
        <taxon>Asteroideae</taxon>
        <taxon>Heliantheae alliance</taxon>
        <taxon>Eupatorieae</taxon>
        <taxon>Mikania</taxon>
    </lineage>
</organism>
<proteinExistence type="predicted"/>
<sequence>MEVWSIREDGEDFDYDCTYSIENYPDFFSMEVRHGGKFQVNDGKRVYCNGRLSYVDFIPKEFFGLDVLNEIAQAFGYHDTSKMISVILFLGLKKADTFEDKSRVLEKRRHVHLRINQRIRVAITDTGQVYNRRPGLLLVHEVFIVANLSQWHTTMFDVCVLCFRASFTTGRKKGLKPEEKWKG</sequence>
<evidence type="ECO:0000313" key="2">
    <source>
        <dbReference type="Proteomes" id="UP000326396"/>
    </source>
</evidence>
<dbReference type="AlphaFoldDB" id="A0A5N6NPV5"/>
<dbReference type="Proteomes" id="UP000326396">
    <property type="component" value="Linkage Group LG18"/>
</dbReference>
<gene>
    <name evidence="1" type="ORF">E3N88_18963</name>
</gene>
<accession>A0A5N6NPV5</accession>
<evidence type="ECO:0000313" key="1">
    <source>
        <dbReference type="EMBL" id="KAD4982292.1"/>
    </source>
</evidence>
<name>A0A5N6NPV5_9ASTR</name>
<protein>
    <submittedName>
        <fullName evidence="1">Uncharacterized protein</fullName>
    </submittedName>
</protein>
<comment type="caution">
    <text evidence="1">The sequence shown here is derived from an EMBL/GenBank/DDBJ whole genome shotgun (WGS) entry which is preliminary data.</text>
</comment>